<dbReference type="Gene3D" id="3.30.70.600">
    <property type="entry name" value="Ribosomal protein S10 domain"/>
    <property type="match status" value="1"/>
</dbReference>
<dbReference type="AlphaFoldDB" id="A0AAD4SEA0"/>
<proteinExistence type="predicted"/>
<comment type="caution">
    <text evidence="1">The sequence shown here is derived from an EMBL/GenBank/DDBJ whole genome shotgun (WGS) entry which is preliminary data.</text>
</comment>
<keyword evidence="2" id="KW-1185">Reference proteome</keyword>
<name>A0AAD4SEA0_9MAGN</name>
<reference evidence="1" key="1">
    <citation type="submission" date="2022-04" db="EMBL/GenBank/DDBJ databases">
        <title>A functionally conserved STORR gene fusion in Papaver species that diverged 16.8 million years ago.</title>
        <authorList>
            <person name="Catania T."/>
        </authorList>
    </citation>
    <scope>NUCLEOTIDE SEQUENCE</scope>
    <source>
        <strain evidence="1">S-188037</strain>
    </source>
</reference>
<evidence type="ECO:0000313" key="2">
    <source>
        <dbReference type="Proteomes" id="UP001202328"/>
    </source>
</evidence>
<evidence type="ECO:0000313" key="1">
    <source>
        <dbReference type="EMBL" id="KAI3903532.1"/>
    </source>
</evidence>
<dbReference type="SUPFAM" id="SSF50630">
    <property type="entry name" value="Acid proteases"/>
    <property type="match status" value="1"/>
</dbReference>
<gene>
    <name evidence="1" type="ORF">MKW98_032186</name>
</gene>
<accession>A0AAD4SEA0</accession>
<organism evidence="1 2">
    <name type="scientific">Papaver atlanticum</name>
    <dbReference type="NCBI Taxonomy" id="357466"/>
    <lineage>
        <taxon>Eukaryota</taxon>
        <taxon>Viridiplantae</taxon>
        <taxon>Streptophyta</taxon>
        <taxon>Embryophyta</taxon>
        <taxon>Tracheophyta</taxon>
        <taxon>Spermatophyta</taxon>
        <taxon>Magnoliopsida</taxon>
        <taxon>Ranunculales</taxon>
        <taxon>Papaveraceae</taxon>
        <taxon>Papaveroideae</taxon>
        <taxon>Papaver</taxon>
    </lineage>
</organism>
<dbReference type="InterPro" id="IPR021109">
    <property type="entry name" value="Peptidase_aspartic_dom_sf"/>
</dbReference>
<dbReference type="Proteomes" id="UP001202328">
    <property type="component" value="Unassembled WGS sequence"/>
</dbReference>
<dbReference type="InterPro" id="IPR036838">
    <property type="entry name" value="Ribosomal_uS10_dom_sf"/>
</dbReference>
<dbReference type="EMBL" id="JAJJMB010011222">
    <property type="protein sequence ID" value="KAI3903532.1"/>
    <property type="molecule type" value="Genomic_DNA"/>
</dbReference>
<protein>
    <submittedName>
        <fullName evidence="1">Uncharacterized protein</fullName>
    </submittedName>
</protein>
<sequence length="167" mass="18480">MAVRSIFKIKEMNFQNQSLEVSGVSFDSYWSSPASDGTGESAMYRFGFHQLHTLQLQIELQFFDSGSSSSASPISCTESVCSSVVQTAGPGCSENSQCSFQFKYLDGTGTAWFYVSDMLDFGTVTVCTDIVTGGKNKRLKVKGPVRMPTKTLHITTGTFRRQRTLRY</sequence>